<evidence type="ECO:0000313" key="3">
    <source>
        <dbReference type="Proteomes" id="UP000006222"/>
    </source>
</evidence>
<reference evidence="2 3" key="1">
    <citation type="journal article" date="2013" name="Mar. Genomics">
        <title>Expression of sulfatases in Rhodopirellula baltica and the diversity of sulfatases in the genus Rhodopirellula.</title>
        <authorList>
            <person name="Wegner C.E."/>
            <person name="Richter-Heitmann T."/>
            <person name="Klindworth A."/>
            <person name="Klockow C."/>
            <person name="Richter M."/>
            <person name="Achstetter T."/>
            <person name="Glockner F.O."/>
            <person name="Harder J."/>
        </authorList>
    </citation>
    <scope>NUCLEOTIDE SEQUENCE [LARGE SCALE GENOMIC DNA]</scope>
    <source>
        <strain evidence="2 3">WH47</strain>
    </source>
</reference>
<feature type="chain" id="PRO_5003279112" description="Secreted protein" evidence="1">
    <location>
        <begin position="23"/>
        <end position="344"/>
    </location>
</feature>
<name>F2AXN8_RHOBT</name>
<dbReference type="Gene3D" id="2.120.10.10">
    <property type="match status" value="1"/>
</dbReference>
<dbReference type="SUPFAM" id="SSF50939">
    <property type="entry name" value="Sialidases"/>
    <property type="match status" value="1"/>
</dbReference>
<proteinExistence type="predicted"/>
<dbReference type="InterPro" id="IPR036278">
    <property type="entry name" value="Sialidase_sf"/>
</dbReference>
<dbReference type="AlphaFoldDB" id="F2AXN8"/>
<dbReference type="EMBL" id="AFAR01000220">
    <property type="protein sequence ID" value="EGF25584.1"/>
    <property type="molecule type" value="Genomic_DNA"/>
</dbReference>
<keyword evidence="1" id="KW-0732">Signal</keyword>
<evidence type="ECO:0000256" key="1">
    <source>
        <dbReference type="SAM" id="SignalP"/>
    </source>
</evidence>
<feature type="signal peptide" evidence="1">
    <location>
        <begin position="1"/>
        <end position="22"/>
    </location>
</feature>
<evidence type="ECO:0000313" key="2">
    <source>
        <dbReference type="EMBL" id="EGF25584.1"/>
    </source>
</evidence>
<sequence length="344" mass="38643">MQAMKRCSIGFCLLTSFFVATMQQAGSGVAAELVRVDRIWDQAHHNAFTDLARFKGHWFCVFREGTRHVSDDGALRVLRSEDGFKWESVALITSDDSDLRDAKLSVTPDGKLMLSGAGALHDPSAGSHQSYNWFSDDGVTWSDAVDAGKRSDWLWRTSWSNEEKAYSVAYHTGDPADRRVRLYKSDDGKRFDVLVDDLGIDGYPNESSILFMGDDTAYCMLRRDAGSKTGMWGVAKPPYTDWAWHDMGVRIGGPHMIRLPDGRFVAAVRLYDQKVRTSLCWVDPKTGELDEFLALPSGGDTSYAGLVFHDEKLWVSYYSQHESLDEEVETDFTTAIYLAQVKLD</sequence>
<comment type="caution">
    <text evidence="2">The sequence shown here is derived from an EMBL/GenBank/DDBJ whole genome shotgun (WGS) entry which is preliminary data.</text>
</comment>
<dbReference type="CDD" id="cd15482">
    <property type="entry name" value="Sialidase_non-viral"/>
    <property type="match status" value="1"/>
</dbReference>
<organism evidence="2 3">
    <name type="scientific">Rhodopirellula baltica WH47</name>
    <dbReference type="NCBI Taxonomy" id="991778"/>
    <lineage>
        <taxon>Bacteria</taxon>
        <taxon>Pseudomonadati</taxon>
        <taxon>Planctomycetota</taxon>
        <taxon>Planctomycetia</taxon>
        <taxon>Pirellulales</taxon>
        <taxon>Pirellulaceae</taxon>
        <taxon>Rhodopirellula</taxon>
    </lineage>
</organism>
<accession>F2AXN8</accession>
<gene>
    <name evidence="2" type="ORF">RBWH47_00466</name>
</gene>
<dbReference type="Proteomes" id="UP000006222">
    <property type="component" value="Unassembled WGS sequence"/>
</dbReference>
<evidence type="ECO:0008006" key="4">
    <source>
        <dbReference type="Google" id="ProtNLM"/>
    </source>
</evidence>
<dbReference type="PATRIC" id="fig|991778.3.peg.4754"/>
<protein>
    <recommendedName>
        <fullName evidence="4">Secreted protein</fullName>
    </recommendedName>
</protein>